<keyword evidence="2" id="KW-1185">Reference proteome</keyword>
<organism evidence="1 2">
    <name type="scientific">Thelephora ganbajun</name>
    <name type="common">Ganba fungus</name>
    <dbReference type="NCBI Taxonomy" id="370292"/>
    <lineage>
        <taxon>Eukaryota</taxon>
        <taxon>Fungi</taxon>
        <taxon>Dikarya</taxon>
        <taxon>Basidiomycota</taxon>
        <taxon>Agaricomycotina</taxon>
        <taxon>Agaricomycetes</taxon>
        <taxon>Thelephorales</taxon>
        <taxon>Thelephoraceae</taxon>
        <taxon>Thelephora</taxon>
    </lineage>
</organism>
<reference evidence="1" key="1">
    <citation type="submission" date="2019-10" db="EMBL/GenBank/DDBJ databases">
        <authorList>
            <consortium name="DOE Joint Genome Institute"/>
            <person name="Kuo A."/>
            <person name="Miyauchi S."/>
            <person name="Kiss E."/>
            <person name="Drula E."/>
            <person name="Kohler A."/>
            <person name="Sanchez-Garcia M."/>
            <person name="Andreopoulos B."/>
            <person name="Barry K.W."/>
            <person name="Bonito G."/>
            <person name="Buee M."/>
            <person name="Carver A."/>
            <person name="Chen C."/>
            <person name="Cichocki N."/>
            <person name="Clum A."/>
            <person name="Culley D."/>
            <person name="Crous P.W."/>
            <person name="Fauchery L."/>
            <person name="Girlanda M."/>
            <person name="Hayes R."/>
            <person name="Keri Z."/>
            <person name="Labutti K."/>
            <person name="Lipzen A."/>
            <person name="Lombard V."/>
            <person name="Magnuson J."/>
            <person name="Maillard F."/>
            <person name="Morin E."/>
            <person name="Murat C."/>
            <person name="Nolan M."/>
            <person name="Ohm R."/>
            <person name="Pangilinan J."/>
            <person name="Pereira M."/>
            <person name="Perotto S."/>
            <person name="Peter M."/>
            <person name="Riley R."/>
            <person name="Sitrit Y."/>
            <person name="Stielow B."/>
            <person name="Szollosi G."/>
            <person name="Zifcakova L."/>
            <person name="Stursova M."/>
            <person name="Spatafora J.W."/>
            <person name="Tedersoo L."/>
            <person name="Vaario L.-M."/>
            <person name="Yamada A."/>
            <person name="Yan M."/>
            <person name="Wang P."/>
            <person name="Xu J."/>
            <person name="Bruns T."/>
            <person name="Baldrian P."/>
            <person name="Vilgalys R."/>
            <person name="Henrissat B."/>
            <person name="Grigoriev I.V."/>
            <person name="Hibbett D."/>
            <person name="Nagy L.G."/>
            <person name="Martin F.M."/>
        </authorList>
    </citation>
    <scope>NUCLEOTIDE SEQUENCE</scope>
    <source>
        <strain evidence="1">P2</strain>
    </source>
</reference>
<comment type="caution">
    <text evidence="1">The sequence shown here is derived from an EMBL/GenBank/DDBJ whole genome shotgun (WGS) entry which is preliminary data.</text>
</comment>
<protein>
    <submittedName>
        <fullName evidence="1">Alpha/beta-hydrolase</fullName>
    </submittedName>
</protein>
<dbReference type="Proteomes" id="UP000886501">
    <property type="component" value="Unassembled WGS sequence"/>
</dbReference>
<gene>
    <name evidence="1" type="ORF">BDM02DRAFT_3209839</name>
</gene>
<dbReference type="EMBL" id="MU118117">
    <property type="protein sequence ID" value="KAF9644840.1"/>
    <property type="molecule type" value="Genomic_DNA"/>
</dbReference>
<accession>A0ACB6Z515</accession>
<reference evidence="1" key="2">
    <citation type="journal article" date="2020" name="Nat. Commun.">
        <title>Large-scale genome sequencing of mycorrhizal fungi provides insights into the early evolution of symbiotic traits.</title>
        <authorList>
            <person name="Miyauchi S."/>
            <person name="Kiss E."/>
            <person name="Kuo A."/>
            <person name="Drula E."/>
            <person name="Kohler A."/>
            <person name="Sanchez-Garcia M."/>
            <person name="Morin E."/>
            <person name="Andreopoulos B."/>
            <person name="Barry K.W."/>
            <person name="Bonito G."/>
            <person name="Buee M."/>
            <person name="Carver A."/>
            <person name="Chen C."/>
            <person name="Cichocki N."/>
            <person name="Clum A."/>
            <person name="Culley D."/>
            <person name="Crous P.W."/>
            <person name="Fauchery L."/>
            <person name="Girlanda M."/>
            <person name="Hayes R.D."/>
            <person name="Keri Z."/>
            <person name="LaButti K."/>
            <person name="Lipzen A."/>
            <person name="Lombard V."/>
            <person name="Magnuson J."/>
            <person name="Maillard F."/>
            <person name="Murat C."/>
            <person name="Nolan M."/>
            <person name="Ohm R.A."/>
            <person name="Pangilinan J."/>
            <person name="Pereira M.F."/>
            <person name="Perotto S."/>
            <person name="Peter M."/>
            <person name="Pfister S."/>
            <person name="Riley R."/>
            <person name="Sitrit Y."/>
            <person name="Stielow J.B."/>
            <person name="Szollosi G."/>
            <person name="Zifcakova L."/>
            <person name="Stursova M."/>
            <person name="Spatafora J.W."/>
            <person name="Tedersoo L."/>
            <person name="Vaario L.M."/>
            <person name="Yamada A."/>
            <person name="Yan M."/>
            <person name="Wang P."/>
            <person name="Xu J."/>
            <person name="Bruns T."/>
            <person name="Baldrian P."/>
            <person name="Vilgalys R."/>
            <person name="Dunand C."/>
            <person name="Henrissat B."/>
            <person name="Grigoriev I.V."/>
            <person name="Hibbett D."/>
            <person name="Nagy L.G."/>
            <person name="Martin F.M."/>
        </authorList>
    </citation>
    <scope>NUCLEOTIDE SEQUENCE</scope>
    <source>
        <strain evidence="1">P2</strain>
    </source>
</reference>
<evidence type="ECO:0000313" key="2">
    <source>
        <dbReference type="Proteomes" id="UP000886501"/>
    </source>
</evidence>
<proteinExistence type="predicted"/>
<name>A0ACB6Z515_THEGA</name>
<sequence>MRGSILAVLAVVSTITASPAYDSQIAFKTFKGEPVSVPPVFDKIGGEAKQWVQNGRDFIHRDGLTYEVVTHPMFTNHRLRIAEPKICDPGVKQYSGYFDIAHGKHLFFWFFESRSSPETSDFVYWTNGGPGVSSFFGLLFELGPCRIANEGKNVTWNPHSWNENFNILFVDQPVGVGFSYQDAGGPKVDRSWQAGEDMYAFFQLFFSRFPEYADSNFHMAGESYGGTYIPNSAAVVYKHNKALEVQPVPGLRRLNLASVILANGLSDPYIQFAAFGEWLCEGPYAIFEDPNDPQCRSWRRKAQVCSRWTQACYTFGTRFVCSNAEKYCWDNFIADFEKFPINMYDVRKSCDRSPDKDGPLCYKEAEWLPVWLDDEDIKKELGVNPAINFTSISQKVYKDFLSSGDLMYYSAGLLTDLVDDGIRLLVYAGDTDAACNALGQSRWVEKLPSVFHKEYAQTPTLAWRVKSTGNTVGTVRSIGGDGATAGNITFVTIHEAGHMAPYDKPEESLDMITRWVKDVPLTE</sequence>
<evidence type="ECO:0000313" key="1">
    <source>
        <dbReference type="EMBL" id="KAF9644840.1"/>
    </source>
</evidence>